<evidence type="ECO:0000259" key="12">
    <source>
        <dbReference type="Pfam" id="PF19303"/>
    </source>
</evidence>
<dbReference type="GO" id="GO:0004825">
    <property type="term" value="F:methionine-tRNA ligase activity"/>
    <property type="evidence" value="ECO:0007669"/>
    <property type="project" value="UniProtKB-EC"/>
</dbReference>
<name>A0AAV0BGJ1_PHAPC</name>
<evidence type="ECO:0000256" key="3">
    <source>
        <dbReference type="ARBA" id="ARBA00022598"/>
    </source>
</evidence>
<comment type="similarity">
    <text evidence="1 10">Belongs to the class-I aminoacyl-tRNA synthetase family.</text>
</comment>
<evidence type="ECO:0000256" key="7">
    <source>
        <dbReference type="ARBA" id="ARBA00023146"/>
    </source>
</evidence>
<evidence type="ECO:0000256" key="5">
    <source>
        <dbReference type="ARBA" id="ARBA00022840"/>
    </source>
</evidence>
<dbReference type="AlphaFoldDB" id="A0AAV0BGJ1"/>
<dbReference type="InterPro" id="IPR033911">
    <property type="entry name" value="MetRS_core"/>
</dbReference>
<dbReference type="Proteomes" id="UP001153365">
    <property type="component" value="Unassembled WGS sequence"/>
</dbReference>
<dbReference type="Gene3D" id="3.40.50.620">
    <property type="entry name" value="HUPs"/>
    <property type="match status" value="1"/>
</dbReference>
<comment type="caution">
    <text evidence="13">The sequence shown here is derived from an EMBL/GenBank/DDBJ whole genome shotgun (WGS) entry which is preliminary data.</text>
</comment>
<evidence type="ECO:0000313" key="14">
    <source>
        <dbReference type="Proteomes" id="UP001153365"/>
    </source>
</evidence>
<evidence type="ECO:0000256" key="1">
    <source>
        <dbReference type="ARBA" id="ARBA00005594"/>
    </source>
</evidence>
<evidence type="ECO:0000256" key="6">
    <source>
        <dbReference type="ARBA" id="ARBA00022917"/>
    </source>
</evidence>
<dbReference type="InterPro" id="IPR015413">
    <property type="entry name" value="Methionyl/Leucyl_tRNA_Synth"/>
</dbReference>
<dbReference type="InterPro" id="IPR041872">
    <property type="entry name" value="Anticodon_Met"/>
</dbReference>
<dbReference type="EC" id="6.1.1.10" evidence="2"/>
<dbReference type="GO" id="GO:0005739">
    <property type="term" value="C:mitochondrion"/>
    <property type="evidence" value="ECO:0007669"/>
    <property type="project" value="UniProtKB-ARBA"/>
</dbReference>
<organism evidence="13 14">
    <name type="scientific">Phakopsora pachyrhizi</name>
    <name type="common">Asian soybean rust disease fungus</name>
    <dbReference type="NCBI Taxonomy" id="170000"/>
    <lineage>
        <taxon>Eukaryota</taxon>
        <taxon>Fungi</taxon>
        <taxon>Dikarya</taxon>
        <taxon>Basidiomycota</taxon>
        <taxon>Pucciniomycotina</taxon>
        <taxon>Pucciniomycetes</taxon>
        <taxon>Pucciniales</taxon>
        <taxon>Phakopsoraceae</taxon>
        <taxon>Phakopsora</taxon>
    </lineage>
</organism>
<dbReference type="CDD" id="cd00814">
    <property type="entry name" value="MetRS_core"/>
    <property type="match status" value="1"/>
</dbReference>
<evidence type="ECO:0000256" key="2">
    <source>
        <dbReference type="ARBA" id="ARBA00012838"/>
    </source>
</evidence>
<dbReference type="Gene3D" id="1.10.730.10">
    <property type="entry name" value="Isoleucyl-tRNA Synthetase, Domain 1"/>
    <property type="match status" value="1"/>
</dbReference>
<evidence type="ECO:0000256" key="9">
    <source>
        <dbReference type="ARBA" id="ARBA00068817"/>
    </source>
</evidence>
<dbReference type="PRINTS" id="PR01041">
    <property type="entry name" value="TRNASYNTHMET"/>
</dbReference>
<evidence type="ECO:0000256" key="4">
    <source>
        <dbReference type="ARBA" id="ARBA00022741"/>
    </source>
</evidence>
<dbReference type="GO" id="GO:0006431">
    <property type="term" value="P:methionyl-tRNA aminoacylation"/>
    <property type="evidence" value="ECO:0007669"/>
    <property type="project" value="InterPro"/>
</dbReference>
<dbReference type="PANTHER" id="PTHR43326:SF1">
    <property type="entry name" value="METHIONINE--TRNA LIGASE, MITOCHONDRIAL"/>
    <property type="match status" value="1"/>
</dbReference>
<dbReference type="Pfam" id="PF09334">
    <property type="entry name" value="tRNA-synt_1g"/>
    <property type="match status" value="1"/>
</dbReference>
<protein>
    <recommendedName>
        <fullName evidence="9">Probable methionine--tRNA ligase, mitochondrial</fullName>
        <ecNumber evidence="2">6.1.1.10</ecNumber>
    </recommendedName>
</protein>
<reference evidence="13" key="1">
    <citation type="submission" date="2022-06" db="EMBL/GenBank/DDBJ databases">
        <authorList>
            <consortium name="SYNGENTA / RWTH Aachen University"/>
        </authorList>
    </citation>
    <scope>NUCLEOTIDE SEQUENCE</scope>
</reference>
<feature type="domain" description="Methionyl-tRNA synthetase anticodon-binding" evidence="12">
    <location>
        <begin position="450"/>
        <end position="553"/>
    </location>
</feature>
<dbReference type="InterPro" id="IPR023457">
    <property type="entry name" value="Met-tRNA_synth_2"/>
</dbReference>
<keyword evidence="5 10" id="KW-0067">ATP-binding</keyword>
<dbReference type="InterPro" id="IPR014758">
    <property type="entry name" value="Met-tRNA_synth"/>
</dbReference>
<dbReference type="EMBL" id="CALTRL010005770">
    <property type="protein sequence ID" value="CAH7686085.1"/>
    <property type="molecule type" value="Genomic_DNA"/>
</dbReference>
<keyword evidence="14" id="KW-1185">Reference proteome</keyword>
<evidence type="ECO:0000259" key="11">
    <source>
        <dbReference type="Pfam" id="PF09334"/>
    </source>
</evidence>
<keyword evidence="3 10" id="KW-0436">Ligase</keyword>
<dbReference type="GO" id="GO:0005524">
    <property type="term" value="F:ATP binding"/>
    <property type="evidence" value="ECO:0007669"/>
    <property type="project" value="UniProtKB-KW"/>
</dbReference>
<dbReference type="SUPFAM" id="SSF47323">
    <property type="entry name" value="Anticodon-binding domain of a subclass of class I aminoacyl-tRNA synthetases"/>
    <property type="match status" value="1"/>
</dbReference>
<keyword evidence="4 10" id="KW-0547">Nucleotide-binding</keyword>
<dbReference type="NCBIfam" id="TIGR00398">
    <property type="entry name" value="metG"/>
    <property type="match status" value="1"/>
</dbReference>
<evidence type="ECO:0000313" key="13">
    <source>
        <dbReference type="EMBL" id="CAH7686085.1"/>
    </source>
</evidence>
<dbReference type="FunFam" id="2.170.220.10:FF:000001">
    <property type="entry name" value="methionine--tRNA ligase, mitochondrial"/>
    <property type="match status" value="1"/>
</dbReference>
<comment type="catalytic activity">
    <reaction evidence="8">
        <text>tRNA(Met) + L-methionine + ATP = L-methionyl-tRNA(Met) + AMP + diphosphate</text>
        <dbReference type="Rhea" id="RHEA:13481"/>
        <dbReference type="Rhea" id="RHEA-COMP:9667"/>
        <dbReference type="Rhea" id="RHEA-COMP:9698"/>
        <dbReference type="ChEBI" id="CHEBI:30616"/>
        <dbReference type="ChEBI" id="CHEBI:33019"/>
        <dbReference type="ChEBI" id="CHEBI:57844"/>
        <dbReference type="ChEBI" id="CHEBI:78442"/>
        <dbReference type="ChEBI" id="CHEBI:78530"/>
        <dbReference type="ChEBI" id="CHEBI:456215"/>
        <dbReference type="EC" id="6.1.1.10"/>
    </reaction>
</comment>
<keyword evidence="7 10" id="KW-0030">Aminoacyl-tRNA synthetase</keyword>
<proteinExistence type="inferred from homology"/>
<evidence type="ECO:0000256" key="10">
    <source>
        <dbReference type="RuleBase" id="RU363039"/>
    </source>
</evidence>
<evidence type="ECO:0000256" key="8">
    <source>
        <dbReference type="ARBA" id="ARBA00047364"/>
    </source>
</evidence>
<keyword evidence="6 10" id="KW-0648">Protein biosynthesis</keyword>
<feature type="domain" description="Methionyl/Leucyl tRNA synthetase" evidence="11">
    <location>
        <begin position="56"/>
        <end position="421"/>
    </location>
</feature>
<dbReference type="Gene3D" id="2.170.220.10">
    <property type="match status" value="1"/>
</dbReference>
<accession>A0AAV0BGJ1</accession>
<dbReference type="PANTHER" id="PTHR43326">
    <property type="entry name" value="METHIONYL-TRNA SYNTHETASE"/>
    <property type="match status" value="1"/>
</dbReference>
<dbReference type="InterPro" id="IPR014729">
    <property type="entry name" value="Rossmann-like_a/b/a_fold"/>
</dbReference>
<dbReference type="Pfam" id="PF19303">
    <property type="entry name" value="Anticodon_3"/>
    <property type="match status" value="1"/>
</dbReference>
<sequence>MRSNLRMIRTANSHCANLDAFISKSIGYFRDVSSLRRYSGSVADGISSADRGRQFYVSTPIFYVNAAPHIGHLHSMVIADVLSRYNELKTGKKSFMVTGTDENGMKIQQTASLEGLKPQKLCDSVSIRFRELAKVANICHDDFIRTTENRHHLAAQHFWREIFNLGHVYKGKYEGWYSVSDETYYSQSQVQKSIDLKSGVERMVSVESGQPVEWIEEDNYMFKLRAFQDRLLEWLNQDQNTLISSQRSNILNQLQTKELNDLSISRPASRLSWGIPVPGDPTQTMYVWMDALVNYLTVTGYPWKSGTSRSWPPDVHVIGKDITKFHSIYWPAMLMAAGLDLPRTVLAHGHWTMKREKMSKSRGNVADPFEAIKKWGVDGVRYYLMRAPGSLLSDTDWAPDRLDEHYRKDLSGQLGNLLGRISAPKLWGRLPPGRKSGTALFSPPETCRRNPEMLKLYDLLAHAPDRFALSMDALEVPKALKEVFDVLSEANRLIQEVAPWHSSSSPEDSHECLYLCAESLRLSGILLQPFIPAKASELLGNLGIPIDRRTWNDLRLGSALGCCVRSDANHLFPKKV</sequence>
<dbReference type="SUPFAM" id="SSF52374">
    <property type="entry name" value="Nucleotidylyl transferase"/>
    <property type="match status" value="1"/>
</dbReference>
<dbReference type="InterPro" id="IPR009080">
    <property type="entry name" value="tRNAsynth_Ia_anticodon-bd"/>
</dbReference>
<gene>
    <name evidence="13" type="ORF">PPACK8108_LOCUS20689</name>
</gene>